<comment type="caution">
    <text evidence="1">The sequence shown here is derived from an EMBL/GenBank/DDBJ whole genome shotgun (WGS) entry which is preliminary data.</text>
</comment>
<keyword evidence="2" id="KW-1185">Reference proteome</keyword>
<reference evidence="2" key="1">
    <citation type="submission" date="2024-07" db="EMBL/GenBank/DDBJ databases">
        <title>Two chromosome-level genome assemblies of Korean endemic species Abeliophyllum distichum and Forsythia ovata (Oleaceae).</title>
        <authorList>
            <person name="Jang H."/>
        </authorList>
    </citation>
    <scope>NUCLEOTIDE SEQUENCE [LARGE SCALE GENOMIC DNA]</scope>
</reference>
<dbReference type="Proteomes" id="UP001604336">
    <property type="component" value="Unassembled WGS sequence"/>
</dbReference>
<name>A0ABD1TJR1_9LAMI</name>
<gene>
    <name evidence="1" type="ORF">Adt_18559</name>
</gene>
<accession>A0ABD1TJR1</accession>
<dbReference type="AlphaFoldDB" id="A0ABD1TJR1"/>
<organism evidence="1 2">
    <name type="scientific">Abeliophyllum distichum</name>
    <dbReference type="NCBI Taxonomy" id="126358"/>
    <lineage>
        <taxon>Eukaryota</taxon>
        <taxon>Viridiplantae</taxon>
        <taxon>Streptophyta</taxon>
        <taxon>Embryophyta</taxon>
        <taxon>Tracheophyta</taxon>
        <taxon>Spermatophyta</taxon>
        <taxon>Magnoliopsida</taxon>
        <taxon>eudicotyledons</taxon>
        <taxon>Gunneridae</taxon>
        <taxon>Pentapetalae</taxon>
        <taxon>asterids</taxon>
        <taxon>lamiids</taxon>
        <taxon>Lamiales</taxon>
        <taxon>Oleaceae</taxon>
        <taxon>Forsythieae</taxon>
        <taxon>Abeliophyllum</taxon>
    </lineage>
</organism>
<evidence type="ECO:0000313" key="1">
    <source>
        <dbReference type="EMBL" id="KAL2512959.1"/>
    </source>
</evidence>
<evidence type="ECO:0000313" key="2">
    <source>
        <dbReference type="Proteomes" id="UP001604336"/>
    </source>
</evidence>
<protein>
    <submittedName>
        <fullName evidence="1">Uncharacterized protein</fullName>
    </submittedName>
</protein>
<proteinExistence type="predicted"/>
<sequence length="107" mass="12546">MWKRLDAEKPIFMRERLVVEEPSPIWERLEAEKSSPIRDRLDAEKSLIPCGKEEPSPKWERLDIGKNISHMGEACLQWFFQYKTRLHMTLYPASAMTLLRGLAFVLG</sequence>
<dbReference type="EMBL" id="JBFOLK010000005">
    <property type="protein sequence ID" value="KAL2512959.1"/>
    <property type="molecule type" value="Genomic_DNA"/>
</dbReference>